<evidence type="ECO:0000256" key="9">
    <source>
        <dbReference type="HAMAP-Rule" id="MF_00161"/>
    </source>
</evidence>
<evidence type="ECO:0000256" key="7">
    <source>
        <dbReference type="ARBA" id="ARBA00022989"/>
    </source>
</evidence>
<keyword evidence="7 9" id="KW-1133">Transmembrane helix</keyword>
<evidence type="ECO:0000313" key="13">
    <source>
        <dbReference type="Proteomes" id="UP000054262"/>
    </source>
</evidence>
<dbReference type="InterPro" id="IPR001872">
    <property type="entry name" value="Peptidase_A8"/>
</dbReference>
<dbReference type="HAMAP" id="MF_00161">
    <property type="entry name" value="LspA"/>
    <property type="match status" value="1"/>
</dbReference>
<dbReference type="GO" id="GO:0005886">
    <property type="term" value="C:plasma membrane"/>
    <property type="evidence" value="ECO:0007669"/>
    <property type="project" value="UniProtKB-SubCell"/>
</dbReference>
<feature type="transmembrane region" description="Helical" evidence="9">
    <location>
        <begin position="87"/>
        <end position="104"/>
    </location>
</feature>
<feature type="transmembrane region" description="Helical" evidence="9">
    <location>
        <begin position="124"/>
        <end position="145"/>
    </location>
</feature>
<proteinExistence type="inferred from homology"/>
<evidence type="ECO:0000256" key="11">
    <source>
        <dbReference type="RuleBase" id="RU004181"/>
    </source>
</evidence>
<dbReference type="Proteomes" id="UP000054262">
    <property type="component" value="Unassembled WGS sequence"/>
</dbReference>
<dbReference type="PANTHER" id="PTHR33695">
    <property type="entry name" value="LIPOPROTEIN SIGNAL PEPTIDASE"/>
    <property type="match status" value="1"/>
</dbReference>
<comment type="catalytic activity">
    <reaction evidence="9 10">
        <text>Release of signal peptides from bacterial membrane prolipoproteins. Hydrolyzes -Xaa-Yaa-Zaa-|-(S,diacylglyceryl)Cys-, in which Xaa is hydrophobic (preferably Leu), and Yaa (Ala or Ser) and Zaa (Gly or Ala) have small, neutral side chains.</text>
        <dbReference type="EC" id="3.4.23.36"/>
    </reaction>
</comment>
<feature type="active site" evidence="9">
    <location>
        <position position="114"/>
    </location>
</feature>
<dbReference type="EC" id="3.4.23.36" evidence="9"/>
<feature type="active site" evidence="9">
    <location>
        <position position="133"/>
    </location>
</feature>
<accession>A0P7W5</accession>
<comment type="function">
    <text evidence="9 10">This protein specifically catalyzes the removal of signal peptides from prolipoproteins.</text>
</comment>
<dbReference type="GO" id="GO:0004190">
    <property type="term" value="F:aspartic-type endopeptidase activity"/>
    <property type="evidence" value="ECO:0007669"/>
    <property type="project" value="UniProtKB-UniRule"/>
</dbReference>
<sequence length="153" mass="17054">MLKLFVISGAIVLADQISKKFISETLKLGEAIEITSFFDIIYVHNTGAAFSFLANAGGWQRYFLALVSLIVSIALPFYIRKNHHNKLLAFGLTLILGGAIGNLIDRLLHGYVIDFISLHMDNIFYWPAFNVADSSITIGAAFIIFDSFIKKKH</sequence>
<comment type="caution">
    <text evidence="9">Lacks conserved residue(s) required for the propagation of feature annotation.</text>
</comment>
<dbReference type="GO" id="GO:0006508">
    <property type="term" value="P:proteolysis"/>
    <property type="evidence" value="ECO:0007669"/>
    <property type="project" value="UniProtKB-KW"/>
</dbReference>
<dbReference type="PRINTS" id="PR00781">
    <property type="entry name" value="LIPOSIGPTASE"/>
</dbReference>
<dbReference type="NCBIfam" id="TIGR00077">
    <property type="entry name" value="lspA"/>
    <property type="match status" value="1"/>
</dbReference>
<evidence type="ECO:0000256" key="2">
    <source>
        <dbReference type="ARBA" id="ARBA00022475"/>
    </source>
</evidence>
<comment type="subcellular location">
    <subcellularLocation>
        <location evidence="9">Cell membrane</location>
        <topology evidence="9">Multi-pass membrane protein</topology>
    </subcellularLocation>
</comment>
<comment type="caution">
    <text evidence="12">The sequence shown here is derived from an EMBL/GenBank/DDBJ whole genome shotgun (WGS) entry which is preliminary data.</text>
</comment>
<keyword evidence="13" id="KW-1185">Reference proteome</keyword>
<comment type="similarity">
    <text evidence="1 9 11">Belongs to the peptidase A8 family.</text>
</comment>
<dbReference type="PROSITE" id="PS00855">
    <property type="entry name" value="SPASE_II"/>
    <property type="match status" value="1"/>
</dbReference>
<evidence type="ECO:0000256" key="1">
    <source>
        <dbReference type="ARBA" id="ARBA00006139"/>
    </source>
</evidence>
<keyword evidence="4 9" id="KW-0812">Transmembrane</keyword>
<evidence type="ECO:0000256" key="6">
    <source>
        <dbReference type="ARBA" id="ARBA00022801"/>
    </source>
</evidence>
<dbReference type="PANTHER" id="PTHR33695:SF1">
    <property type="entry name" value="LIPOPROTEIN SIGNAL PEPTIDASE"/>
    <property type="match status" value="1"/>
</dbReference>
<comment type="pathway">
    <text evidence="9">Protein modification; lipoprotein biosynthesis (signal peptide cleavage).</text>
</comment>
<evidence type="ECO:0000256" key="8">
    <source>
        <dbReference type="ARBA" id="ARBA00023136"/>
    </source>
</evidence>
<dbReference type="UniPathway" id="UPA00665"/>
<keyword evidence="2 9" id="KW-1003">Cell membrane</keyword>
<keyword evidence="5 9" id="KW-0064">Aspartyl protease</keyword>
<dbReference type="AlphaFoldDB" id="A0P7W5"/>
<dbReference type="Pfam" id="PF01252">
    <property type="entry name" value="Peptidase_A8"/>
    <property type="match status" value="1"/>
</dbReference>
<organism evidence="12 13">
    <name type="scientific">Methylophilales bacterium HTCC2181</name>
    <dbReference type="NCBI Taxonomy" id="383631"/>
    <lineage>
        <taxon>Bacteria</taxon>
        <taxon>Pseudomonadati</taxon>
        <taxon>Pseudomonadota</taxon>
        <taxon>Betaproteobacteria</taxon>
        <taxon>Nitrosomonadales</taxon>
        <taxon>OM43 clade</taxon>
    </lineage>
</organism>
<gene>
    <name evidence="9" type="primary">lspA</name>
    <name evidence="12" type="ORF">MB2181_06090</name>
</gene>
<dbReference type="EMBL" id="AAUX01000001">
    <property type="protein sequence ID" value="EAV47625.1"/>
    <property type="molecule type" value="Genomic_DNA"/>
</dbReference>
<protein>
    <recommendedName>
        <fullName evidence="9">Lipoprotein signal peptidase</fullName>
        <ecNumber evidence="9">3.4.23.36</ecNumber>
    </recommendedName>
    <alternativeName>
        <fullName evidence="9">Prolipoprotein signal peptidase</fullName>
    </alternativeName>
    <alternativeName>
        <fullName evidence="9">Signal peptidase II</fullName>
        <shortName evidence="9">SPase II</shortName>
    </alternativeName>
</protein>
<name>A0P7W5_9PROT</name>
<dbReference type="OrthoDB" id="9810259at2"/>
<keyword evidence="6 9" id="KW-0378">Hydrolase</keyword>
<feature type="transmembrane region" description="Helical" evidence="9">
    <location>
        <begin position="62"/>
        <end position="80"/>
    </location>
</feature>
<evidence type="ECO:0000256" key="10">
    <source>
        <dbReference type="RuleBase" id="RU000594"/>
    </source>
</evidence>
<keyword evidence="3 9" id="KW-0645">Protease</keyword>
<evidence type="ECO:0000256" key="3">
    <source>
        <dbReference type="ARBA" id="ARBA00022670"/>
    </source>
</evidence>
<keyword evidence="8 9" id="KW-0472">Membrane</keyword>
<evidence type="ECO:0000313" key="12">
    <source>
        <dbReference type="EMBL" id="EAV47625.1"/>
    </source>
</evidence>
<reference evidence="12 13" key="1">
    <citation type="submission" date="2006-11" db="EMBL/GenBank/DDBJ databases">
        <authorList>
            <person name="Giovannoni S."/>
            <person name="Vergin K."/>
            <person name="Ferriera S."/>
            <person name="Johnson J."/>
            <person name="Kravitz S."/>
            <person name="Beeson K."/>
            <person name="Sutton G."/>
            <person name="Rogers Y.-H."/>
            <person name="Friedman R."/>
            <person name="Frazier M."/>
            <person name="Venter J.C."/>
        </authorList>
    </citation>
    <scope>NUCLEOTIDE SEQUENCE [LARGE SCALE GENOMIC DNA]</scope>
    <source>
        <strain evidence="12 13">HTCC2181</strain>
    </source>
</reference>
<evidence type="ECO:0000256" key="5">
    <source>
        <dbReference type="ARBA" id="ARBA00022750"/>
    </source>
</evidence>
<evidence type="ECO:0000256" key="4">
    <source>
        <dbReference type="ARBA" id="ARBA00022692"/>
    </source>
</evidence>